<protein>
    <submittedName>
        <fullName evidence="1">4363_t:CDS:1</fullName>
    </submittedName>
</protein>
<evidence type="ECO:0000313" key="2">
    <source>
        <dbReference type="Proteomes" id="UP000789702"/>
    </source>
</evidence>
<evidence type="ECO:0000313" key="1">
    <source>
        <dbReference type="EMBL" id="CAG8714860.1"/>
    </source>
</evidence>
<dbReference type="EMBL" id="CAJVPU010030737">
    <property type="protein sequence ID" value="CAG8714860.1"/>
    <property type="molecule type" value="Genomic_DNA"/>
</dbReference>
<reference evidence="1" key="1">
    <citation type="submission" date="2021-06" db="EMBL/GenBank/DDBJ databases">
        <authorList>
            <person name="Kallberg Y."/>
            <person name="Tangrot J."/>
            <person name="Rosling A."/>
        </authorList>
    </citation>
    <scope>NUCLEOTIDE SEQUENCE</scope>
    <source>
        <strain evidence="1">IL203A</strain>
    </source>
</reference>
<sequence>MENRIETTETSSEEFLTTLSNDLSWLLENAENCDVVLHVGQEPNVRKFHAHIAILRSRSNYFKRALAKQWAKEEDGLTIFQKPNIYPEVFEEILKYIYRGKIELGGQDGQNLLNLLTAGDELMLDEFCNYIQNFLIHQKFEWLEDNLVEVLRITGSCSSYLNEDILKYHLKPGSIPRSIVLPPRDQGMNLDSLIIKPIHARLICGWIDGKNILGPTYVKAAYDFKLLVRGTLDGFDATTFHSRCDRKGPTVVVLKLEGADEILGGYNAAYWRTGAVYIQSDKSFIFSLGDGKNLQEVKLSRVRDSATSMYGHTSYGPHFGTADLRMYSPFNNKENCSCQQASYFRTVTEH</sequence>
<feature type="non-terminal residue" evidence="1">
    <location>
        <position position="350"/>
    </location>
</feature>
<organism evidence="1 2">
    <name type="scientific">Dentiscutata heterogama</name>
    <dbReference type="NCBI Taxonomy" id="1316150"/>
    <lineage>
        <taxon>Eukaryota</taxon>
        <taxon>Fungi</taxon>
        <taxon>Fungi incertae sedis</taxon>
        <taxon>Mucoromycota</taxon>
        <taxon>Glomeromycotina</taxon>
        <taxon>Glomeromycetes</taxon>
        <taxon>Diversisporales</taxon>
        <taxon>Gigasporaceae</taxon>
        <taxon>Dentiscutata</taxon>
    </lineage>
</organism>
<name>A0ACA9PM28_9GLOM</name>
<gene>
    <name evidence="1" type="ORF">DHETER_LOCUS12480</name>
</gene>
<dbReference type="Proteomes" id="UP000789702">
    <property type="component" value="Unassembled WGS sequence"/>
</dbReference>
<proteinExistence type="predicted"/>
<keyword evidence="2" id="KW-1185">Reference proteome</keyword>
<accession>A0ACA9PM28</accession>
<comment type="caution">
    <text evidence="1">The sequence shown here is derived from an EMBL/GenBank/DDBJ whole genome shotgun (WGS) entry which is preliminary data.</text>
</comment>